<evidence type="ECO:0000256" key="2">
    <source>
        <dbReference type="ARBA" id="ARBA00023125"/>
    </source>
</evidence>
<feature type="domain" description="HTH araC/xylS-type" evidence="4">
    <location>
        <begin position="201"/>
        <end position="299"/>
    </location>
</feature>
<evidence type="ECO:0000256" key="3">
    <source>
        <dbReference type="ARBA" id="ARBA00023163"/>
    </source>
</evidence>
<keyword evidence="2" id="KW-0238">DNA-binding</keyword>
<dbReference type="PROSITE" id="PS01124">
    <property type="entry name" value="HTH_ARAC_FAMILY_2"/>
    <property type="match status" value="1"/>
</dbReference>
<dbReference type="Proteomes" id="UP000693672">
    <property type="component" value="Unassembled WGS sequence"/>
</dbReference>
<dbReference type="Pfam" id="PF12833">
    <property type="entry name" value="HTH_18"/>
    <property type="match status" value="1"/>
</dbReference>
<dbReference type="PANTHER" id="PTHR43280:SF28">
    <property type="entry name" value="HTH-TYPE TRANSCRIPTIONAL ACTIVATOR RHAS"/>
    <property type="match status" value="1"/>
</dbReference>
<dbReference type="InterPro" id="IPR003313">
    <property type="entry name" value="AraC-bd"/>
</dbReference>
<name>A0A916NGF5_9BACL</name>
<organism evidence="5 6">
    <name type="scientific">Paenibacillus solanacearum</name>
    <dbReference type="NCBI Taxonomy" id="2048548"/>
    <lineage>
        <taxon>Bacteria</taxon>
        <taxon>Bacillati</taxon>
        <taxon>Bacillota</taxon>
        <taxon>Bacilli</taxon>
        <taxon>Bacillales</taxon>
        <taxon>Paenibacillaceae</taxon>
        <taxon>Paenibacillus</taxon>
    </lineage>
</organism>
<comment type="caution">
    <text evidence="5">The sequence shown here is derived from an EMBL/GenBank/DDBJ whole genome shotgun (WGS) entry which is preliminary data.</text>
</comment>
<dbReference type="PROSITE" id="PS00041">
    <property type="entry name" value="HTH_ARAC_FAMILY_1"/>
    <property type="match status" value="1"/>
</dbReference>
<keyword evidence="6" id="KW-1185">Reference proteome</keyword>
<dbReference type="Pfam" id="PF02311">
    <property type="entry name" value="AraC_binding"/>
    <property type="match status" value="1"/>
</dbReference>
<dbReference type="PANTHER" id="PTHR43280">
    <property type="entry name" value="ARAC-FAMILY TRANSCRIPTIONAL REGULATOR"/>
    <property type="match status" value="1"/>
</dbReference>
<dbReference type="InterPro" id="IPR018060">
    <property type="entry name" value="HTH_AraC"/>
</dbReference>
<evidence type="ECO:0000259" key="4">
    <source>
        <dbReference type="PROSITE" id="PS01124"/>
    </source>
</evidence>
<dbReference type="InterPro" id="IPR018062">
    <property type="entry name" value="HTH_AraC-typ_CS"/>
</dbReference>
<dbReference type="AlphaFoldDB" id="A0A916NGF5"/>
<dbReference type="EMBL" id="CAJVAS010000003">
    <property type="protein sequence ID" value="CAG7607158.1"/>
    <property type="molecule type" value="Genomic_DNA"/>
</dbReference>
<keyword evidence="1" id="KW-0805">Transcription regulation</keyword>
<accession>A0A916NGF5</accession>
<dbReference type="SMART" id="SM00342">
    <property type="entry name" value="HTH_ARAC"/>
    <property type="match status" value="1"/>
</dbReference>
<protein>
    <submittedName>
        <fullName evidence="5">HTH-type transcriptional activator RhaR</fullName>
    </submittedName>
</protein>
<reference evidence="5" key="1">
    <citation type="submission" date="2021-06" db="EMBL/GenBank/DDBJ databases">
        <authorList>
            <person name="Criscuolo A."/>
        </authorList>
    </citation>
    <scope>NUCLEOTIDE SEQUENCE</scope>
    <source>
        <strain evidence="5">CIP111600</strain>
    </source>
</reference>
<evidence type="ECO:0000313" key="5">
    <source>
        <dbReference type="EMBL" id="CAG7607158.1"/>
    </source>
</evidence>
<proteinExistence type="predicted"/>
<sequence>MYNLTIHHTKGSMPMYPQYLFEYPNMDTDFPFYMKQKRYTSVPPHRHDFIELSFVLEGTGSEFINGAEHVMLPGTLVLLLPYQIHQYRAQTGDSLLMYICNFNMELLTEGAESGWGLRDLILGRDNQQAAYVQLEGDDYAEGKRIWDNLYREYGGSLPWKPILLKALLLEALTLFARASGIASKQSRPHDGKAYKKTKSLWPLVQYVHNHYLDPLTLTMLSERFQIHPAHLSKLFGEQYGIHFVDFLHELRIRHACSLLITSDMPITQVAFESGFSSYPTFSRVFLRIKGITPREYREQRRKA</sequence>
<evidence type="ECO:0000256" key="1">
    <source>
        <dbReference type="ARBA" id="ARBA00023015"/>
    </source>
</evidence>
<gene>
    <name evidence="5" type="primary">rhaR_13</name>
    <name evidence="5" type="ORF">PAESOLCIP111_00929</name>
</gene>
<dbReference type="GO" id="GO:0043565">
    <property type="term" value="F:sequence-specific DNA binding"/>
    <property type="evidence" value="ECO:0007669"/>
    <property type="project" value="InterPro"/>
</dbReference>
<dbReference type="GO" id="GO:0003700">
    <property type="term" value="F:DNA-binding transcription factor activity"/>
    <property type="evidence" value="ECO:0007669"/>
    <property type="project" value="InterPro"/>
</dbReference>
<evidence type="ECO:0000313" key="6">
    <source>
        <dbReference type="Proteomes" id="UP000693672"/>
    </source>
</evidence>
<keyword evidence="3" id="KW-0804">Transcription</keyword>